<dbReference type="Gene3D" id="3.40.50.720">
    <property type="entry name" value="NAD(P)-binding Rossmann-like Domain"/>
    <property type="match status" value="2"/>
</dbReference>
<dbReference type="Proteomes" id="UP001232156">
    <property type="component" value="Unassembled WGS sequence"/>
</dbReference>
<organism evidence="7 8">
    <name type="scientific">Yanghanlia caeni</name>
    <dbReference type="NCBI Taxonomy" id="3064283"/>
    <lineage>
        <taxon>Bacteria</taxon>
        <taxon>Pseudomonadati</taxon>
        <taxon>Pseudomonadota</taxon>
        <taxon>Betaproteobacteria</taxon>
        <taxon>Burkholderiales</taxon>
        <taxon>Alcaligenaceae</taxon>
        <taxon>Yanghanlia</taxon>
    </lineage>
</organism>
<keyword evidence="3" id="KW-0520">NAD</keyword>
<feature type="domain" description="D-isomer specific 2-hydroxyacid dehydrogenase NAD-binding" evidence="6">
    <location>
        <begin position="111"/>
        <end position="291"/>
    </location>
</feature>
<dbReference type="CDD" id="cd12162">
    <property type="entry name" value="2-Hacid_dh_4"/>
    <property type="match status" value="1"/>
</dbReference>
<dbReference type="InterPro" id="IPR050418">
    <property type="entry name" value="D-iso_2-hydroxyacid_DH_PdxB"/>
</dbReference>
<evidence type="ECO:0000256" key="3">
    <source>
        <dbReference type="ARBA" id="ARBA00023027"/>
    </source>
</evidence>
<evidence type="ECO:0000259" key="6">
    <source>
        <dbReference type="Pfam" id="PF02826"/>
    </source>
</evidence>
<reference evidence="7 8" key="1">
    <citation type="submission" date="2023-08" db="EMBL/GenBank/DDBJ databases">
        <title>Alcaligenaceae gen. nov., a novel taxon isolated from the sludge of Yixing Pesticide Factory.</title>
        <authorList>
            <person name="Ruan L."/>
        </authorList>
    </citation>
    <scope>NUCLEOTIDE SEQUENCE [LARGE SCALE GENOMIC DNA]</scope>
    <source>
        <strain evidence="7 8">LG-2</strain>
    </source>
</reference>
<evidence type="ECO:0000256" key="2">
    <source>
        <dbReference type="ARBA" id="ARBA00023002"/>
    </source>
</evidence>
<keyword evidence="2 4" id="KW-0560">Oxidoreductase</keyword>
<dbReference type="InterPro" id="IPR006140">
    <property type="entry name" value="D-isomer_DH_NAD-bd"/>
</dbReference>
<accession>A0ABU1D5M9</accession>
<dbReference type="PANTHER" id="PTHR43761:SF1">
    <property type="entry name" value="D-ISOMER SPECIFIC 2-HYDROXYACID DEHYDROGENASE CATALYTIC DOMAIN-CONTAINING PROTEIN-RELATED"/>
    <property type="match status" value="1"/>
</dbReference>
<dbReference type="InterPro" id="IPR029753">
    <property type="entry name" value="D-isomer_DH_CS"/>
</dbReference>
<protein>
    <submittedName>
        <fullName evidence="7">D-2-hydroxyacid dehydrogenase</fullName>
    </submittedName>
</protein>
<feature type="domain" description="D-isomer specific 2-hydroxyacid dehydrogenase catalytic" evidence="5">
    <location>
        <begin position="30"/>
        <end position="320"/>
    </location>
</feature>
<evidence type="ECO:0000313" key="7">
    <source>
        <dbReference type="EMBL" id="MDR4125711.1"/>
    </source>
</evidence>
<keyword evidence="8" id="KW-1185">Reference proteome</keyword>
<dbReference type="PANTHER" id="PTHR43761">
    <property type="entry name" value="D-ISOMER SPECIFIC 2-HYDROXYACID DEHYDROGENASE FAMILY PROTEIN (AFU_ORTHOLOGUE AFUA_1G13630)"/>
    <property type="match status" value="1"/>
</dbReference>
<dbReference type="Pfam" id="PF02826">
    <property type="entry name" value="2-Hacid_dh_C"/>
    <property type="match status" value="1"/>
</dbReference>
<name>A0ABU1D5M9_9BURK</name>
<dbReference type="PROSITE" id="PS00671">
    <property type="entry name" value="D_2_HYDROXYACID_DH_3"/>
    <property type="match status" value="1"/>
</dbReference>
<dbReference type="SUPFAM" id="SSF52283">
    <property type="entry name" value="Formate/glycerate dehydrogenase catalytic domain-like"/>
    <property type="match status" value="1"/>
</dbReference>
<gene>
    <name evidence="7" type="ORF">Q8947_06895</name>
</gene>
<dbReference type="InterPro" id="IPR036291">
    <property type="entry name" value="NAD(P)-bd_dom_sf"/>
</dbReference>
<dbReference type="InterPro" id="IPR006139">
    <property type="entry name" value="D-isomer_2_OHA_DH_cat_dom"/>
</dbReference>
<dbReference type="RefSeq" id="WP_347286853.1">
    <property type="nucleotide sequence ID" value="NZ_JAUZQE010000012.1"/>
</dbReference>
<sequence>MSNAPLKVVFLDRDTIAPQTVLRAPGFAHTLETHARTAPDQVVERIADADIVLVNKVRLGAQELAAAPRLKMIALAATGSDNVDLQACNERGIVVSNIRGYAVRTVPEHVFALMFALQRSIVAYRQSVQAGRWQQAAQFCYFDYPVRDLAGSNLGIIGAGALGQAVAQIGRALGMNVRFAAHKGRTDMGALYTPFDTILAESDVITLHCPLTEHTRHLLGEAEFAKMARKPLIINTARGALIDDHALAAALRSGQISGAGIDVTVPEPPPADHPLMQLLDLPNFILTPHVAWASNEAMQTLADQLIDNIEAFVAGRPRNVLAGATTAKDGA</sequence>
<comment type="similarity">
    <text evidence="1 4">Belongs to the D-isomer specific 2-hydroxyacid dehydrogenase family.</text>
</comment>
<dbReference type="SUPFAM" id="SSF51735">
    <property type="entry name" value="NAD(P)-binding Rossmann-fold domains"/>
    <property type="match status" value="1"/>
</dbReference>
<evidence type="ECO:0000313" key="8">
    <source>
        <dbReference type="Proteomes" id="UP001232156"/>
    </source>
</evidence>
<dbReference type="EMBL" id="JAUZQE010000012">
    <property type="protein sequence ID" value="MDR4125711.1"/>
    <property type="molecule type" value="Genomic_DNA"/>
</dbReference>
<proteinExistence type="inferred from homology"/>
<evidence type="ECO:0000259" key="5">
    <source>
        <dbReference type="Pfam" id="PF00389"/>
    </source>
</evidence>
<dbReference type="PROSITE" id="PS00670">
    <property type="entry name" value="D_2_HYDROXYACID_DH_2"/>
    <property type="match status" value="1"/>
</dbReference>
<comment type="caution">
    <text evidence="7">The sequence shown here is derived from an EMBL/GenBank/DDBJ whole genome shotgun (WGS) entry which is preliminary data.</text>
</comment>
<evidence type="ECO:0000256" key="1">
    <source>
        <dbReference type="ARBA" id="ARBA00005854"/>
    </source>
</evidence>
<evidence type="ECO:0000256" key="4">
    <source>
        <dbReference type="RuleBase" id="RU003719"/>
    </source>
</evidence>
<dbReference type="Pfam" id="PF00389">
    <property type="entry name" value="2-Hacid_dh"/>
    <property type="match status" value="1"/>
</dbReference>